<comment type="caution">
    <text evidence="1">The sequence shown here is derived from an EMBL/GenBank/DDBJ whole genome shotgun (WGS) entry which is preliminary data.</text>
</comment>
<name>A0AAV3ZCN3_9GAST</name>
<evidence type="ECO:0000313" key="1">
    <source>
        <dbReference type="EMBL" id="GFN93675.1"/>
    </source>
</evidence>
<dbReference type="Proteomes" id="UP000735302">
    <property type="component" value="Unassembled WGS sequence"/>
</dbReference>
<protein>
    <submittedName>
        <fullName evidence="1">Uncharacterized protein</fullName>
    </submittedName>
</protein>
<sequence length="164" mass="18067">MGKDQRLEIREGLGNGPPQIPCRCLQISKIEWDVLQGNIVRNPNIDQVPLGMKMPSSSEDPFGRPILDSVAYLPPYVNKSFGVTADNAYCRGYKAHTFPLSVSSKLPVNWCQVFRVCFTALVNTMEDSRSIGCQCKYTQCEGAGIPGAEGFSGSESNKKESDRK</sequence>
<evidence type="ECO:0000313" key="2">
    <source>
        <dbReference type="Proteomes" id="UP000735302"/>
    </source>
</evidence>
<accession>A0AAV3ZCN3</accession>
<reference evidence="1 2" key="1">
    <citation type="journal article" date="2021" name="Elife">
        <title>Chloroplast acquisition without the gene transfer in kleptoplastic sea slugs, Plakobranchus ocellatus.</title>
        <authorList>
            <person name="Maeda T."/>
            <person name="Takahashi S."/>
            <person name="Yoshida T."/>
            <person name="Shimamura S."/>
            <person name="Takaki Y."/>
            <person name="Nagai Y."/>
            <person name="Toyoda A."/>
            <person name="Suzuki Y."/>
            <person name="Arimoto A."/>
            <person name="Ishii H."/>
            <person name="Satoh N."/>
            <person name="Nishiyama T."/>
            <person name="Hasebe M."/>
            <person name="Maruyama T."/>
            <person name="Minagawa J."/>
            <person name="Obokata J."/>
            <person name="Shigenobu S."/>
        </authorList>
    </citation>
    <scope>NUCLEOTIDE SEQUENCE [LARGE SCALE GENOMIC DNA]</scope>
</reference>
<proteinExistence type="predicted"/>
<dbReference type="AlphaFoldDB" id="A0AAV3ZCN3"/>
<organism evidence="1 2">
    <name type="scientific">Plakobranchus ocellatus</name>
    <dbReference type="NCBI Taxonomy" id="259542"/>
    <lineage>
        <taxon>Eukaryota</taxon>
        <taxon>Metazoa</taxon>
        <taxon>Spiralia</taxon>
        <taxon>Lophotrochozoa</taxon>
        <taxon>Mollusca</taxon>
        <taxon>Gastropoda</taxon>
        <taxon>Heterobranchia</taxon>
        <taxon>Euthyneura</taxon>
        <taxon>Panpulmonata</taxon>
        <taxon>Sacoglossa</taxon>
        <taxon>Placobranchoidea</taxon>
        <taxon>Plakobranchidae</taxon>
        <taxon>Plakobranchus</taxon>
    </lineage>
</organism>
<dbReference type="EMBL" id="BLXT01002363">
    <property type="protein sequence ID" value="GFN93675.1"/>
    <property type="molecule type" value="Genomic_DNA"/>
</dbReference>
<keyword evidence="2" id="KW-1185">Reference proteome</keyword>
<gene>
    <name evidence="1" type="ORF">PoB_002018100</name>
</gene>